<evidence type="ECO:0000256" key="6">
    <source>
        <dbReference type="ARBA" id="ARBA00022741"/>
    </source>
</evidence>
<sequence length="685" mass="78522">MYRWIQKKPITCMYAYDKPMKEHKTSPFFPTVVSISRANEYSEGFTEVFKVDICGDDWEYKIGNKEIEKTDLSKVSGVSDLYMLEHLLRRKFPEERMADIKRIVEEEFERAISEPYTVLTKGRSAYDLISDTSKQARMCVREYIQGTGFKGKTIGEIIEHHHRILIENKTIKGKTWRLEWNERLKRKQKIQIPFEMTAKEYFSRTVNLLSFLKNAERAKDEPRAIFTAGAVWRAQIYVLERVFMKLNMVDENSLITFGSDTKISMAAEILKQVVAKGQGKHVLSTTGDNSKFNEGMNPESALVLLDCMNLEKEVFDVLAWGLIQFMFKKVRSTKPLRRETVNKRVLVRCEDMTKVKESFNEEKRKLIEEMVFDKEGYMRCFRGMLMGMANYCFTTVATAASSFCFTEGTVMTVQSSDDFVTLSIGETKEKAVQRMEMAFKASKIAGLNISQKKSFCVSDVNFEFNSLYVKNGKVVANSGNMEYSTTPQGVGWDTDLFLAGKTIKNVMLRGNTTFIGFKYMSEQAIERCATTYGQSRAYKELQREVINKFGEKASLIPRSIGGLRKEKFYEISQGVCGFALKEAVEKEEWNVAKYIKSQCNISAEVLSDVNWDKDKGIAITLRSDEGVMSRRKVRPRTKEDKKRNIDMSTANEMYEKAVDQEPILLAGDLGSNLTVADLRSRGIVF</sequence>
<name>A0A2P1GNU3_9ORTO</name>
<evidence type="ECO:0000256" key="5">
    <source>
        <dbReference type="ARBA" id="ARBA00022695"/>
    </source>
</evidence>
<dbReference type="PROSITE" id="PS50525">
    <property type="entry name" value="RDRP_SSRNA_NEG_SEG"/>
    <property type="match status" value="1"/>
</dbReference>
<dbReference type="EMBL" id="MG600056">
    <property type="protein sequence ID" value="AVM87640.1"/>
    <property type="molecule type" value="Viral_cRNA"/>
</dbReference>
<feature type="domain" description="RdRp catalytic" evidence="8">
    <location>
        <begin position="269"/>
        <end position="455"/>
    </location>
</feature>
<dbReference type="Pfam" id="PF00602">
    <property type="entry name" value="Flu_PB1"/>
    <property type="match status" value="1"/>
</dbReference>
<keyword evidence="6" id="KW-0547">Nucleotide-binding</keyword>
<evidence type="ECO:0000256" key="4">
    <source>
        <dbReference type="ARBA" id="ARBA00022679"/>
    </source>
</evidence>
<reference evidence="9" key="1">
    <citation type="journal article" date="2018" name="Nature">
        <title>The evolutionary history of vertebrate RNA viruses.</title>
        <authorList>
            <person name="Shi M."/>
            <person name="Lin X.D."/>
            <person name="Chen X."/>
            <person name="Tian J.H."/>
            <person name="Chen L.J."/>
            <person name="Li K."/>
            <person name="Wang W."/>
            <person name="Eden J.S."/>
            <person name="Shen J.J."/>
            <person name="Liu L."/>
            <person name="Holmes E.C."/>
            <person name="Zhang Y.Z."/>
        </authorList>
    </citation>
    <scope>NUCLEOTIDE SEQUENCE</scope>
    <source>
        <strain evidence="9">DSYS10070</strain>
    </source>
</reference>
<evidence type="ECO:0000259" key="8">
    <source>
        <dbReference type="PROSITE" id="PS50525"/>
    </source>
</evidence>
<keyword evidence="5" id="KW-0548">Nucleotidyltransferase</keyword>
<evidence type="ECO:0000256" key="3">
    <source>
        <dbReference type="ARBA" id="ARBA00022484"/>
    </source>
</evidence>
<keyword evidence="4" id="KW-0808">Transferase</keyword>
<dbReference type="EC" id="2.7.7.48" evidence="1"/>
<dbReference type="InterPro" id="IPR001407">
    <property type="entry name" value="RNA_pol_PB1_influenza"/>
</dbReference>
<accession>A0A2P1GNU3</accession>
<evidence type="ECO:0000313" key="9">
    <source>
        <dbReference type="EMBL" id="AVM87640.1"/>
    </source>
</evidence>
<dbReference type="GO" id="GO:0000166">
    <property type="term" value="F:nucleotide binding"/>
    <property type="evidence" value="ECO:0007669"/>
    <property type="project" value="UniProtKB-KW"/>
</dbReference>
<proteinExistence type="predicted"/>
<dbReference type="GO" id="GO:0003968">
    <property type="term" value="F:RNA-directed RNA polymerase activity"/>
    <property type="evidence" value="ECO:0007669"/>
    <property type="project" value="UniProtKB-KW"/>
</dbReference>
<dbReference type="GO" id="GO:0039694">
    <property type="term" value="P:viral RNA genome replication"/>
    <property type="evidence" value="ECO:0007669"/>
    <property type="project" value="InterPro"/>
</dbReference>
<keyword evidence="3" id="KW-0696">RNA-directed RNA polymerase</keyword>
<dbReference type="GO" id="GO:0003723">
    <property type="term" value="F:RNA binding"/>
    <property type="evidence" value="ECO:0007669"/>
    <property type="project" value="InterPro"/>
</dbReference>
<dbReference type="InterPro" id="IPR007099">
    <property type="entry name" value="RNA-dir_pol_NSvirus"/>
</dbReference>
<keyword evidence="7" id="KW-0693">Viral RNA replication</keyword>
<evidence type="ECO:0000256" key="1">
    <source>
        <dbReference type="ARBA" id="ARBA00012494"/>
    </source>
</evidence>
<evidence type="ECO:0000256" key="7">
    <source>
        <dbReference type="ARBA" id="ARBA00022953"/>
    </source>
</evidence>
<organism evidence="9">
    <name type="scientific">Wuhan carp Isavirus 2</name>
    <dbReference type="NCBI Taxonomy" id="2116475"/>
    <lineage>
        <taxon>Viruses</taxon>
        <taxon>Riboviria</taxon>
        <taxon>Orthornavirae</taxon>
        <taxon>Negarnaviricota</taxon>
        <taxon>Polyploviricotina</taxon>
        <taxon>Insthoviricetes</taxon>
        <taxon>Articulavirales</taxon>
        <taxon>Orthomyxoviridae</taxon>
        <taxon>Isavirus</taxon>
    </lineage>
</organism>
<protein>
    <recommendedName>
        <fullName evidence="2">RNA-directed RNA polymerase catalytic subunit</fullName>
        <ecNumber evidence="1">2.7.7.48</ecNumber>
    </recommendedName>
</protein>
<evidence type="ECO:0000256" key="2">
    <source>
        <dbReference type="ARBA" id="ARBA00020035"/>
    </source>
</evidence>